<dbReference type="EMBL" id="FOBS01000049">
    <property type="protein sequence ID" value="SEM79908.1"/>
    <property type="molecule type" value="Genomic_DNA"/>
</dbReference>
<accession>A0A1H8BD28</accession>
<keyword evidence="1" id="KW-0732">Signal</keyword>
<dbReference type="PROSITE" id="PS51257">
    <property type="entry name" value="PROKAR_LIPOPROTEIN"/>
    <property type="match status" value="1"/>
</dbReference>
<evidence type="ECO:0008006" key="4">
    <source>
        <dbReference type="Google" id="ProtNLM"/>
    </source>
</evidence>
<feature type="chain" id="PRO_5011628585" description="Lipoprotein" evidence="1">
    <location>
        <begin position="24"/>
        <end position="191"/>
    </location>
</feature>
<gene>
    <name evidence="2" type="ORF">SAMN04489760_14913</name>
</gene>
<reference evidence="2 3" key="1">
    <citation type="submission" date="2016-10" db="EMBL/GenBank/DDBJ databases">
        <authorList>
            <person name="de Groot N.N."/>
        </authorList>
    </citation>
    <scope>NUCLEOTIDE SEQUENCE [LARGE SCALE GENOMIC DNA]</scope>
    <source>
        <strain evidence="2 3">DSM 8423</strain>
    </source>
</reference>
<dbReference type="Proteomes" id="UP000198744">
    <property type="component" value="Unassembled WGS sequence"/>
</dbReference>
<feature type="signal peptide" evidence="1">
    <location>
        <begin position="1"/>
        <end position="23"/>
    </location>
</feature>
<dbReference type="AlphaFoldDB" id="A0A1H8BD28"/>
<evidence type="ECO:0000313" key="3">
    <source>
        <dbReference type="Proteomes" id="UP000198744"/>
    </source>
</evidence>
<organism evidence="2 3">
    <name type="scientific">Syntrophus gentianae</name>
    <dbReference type="NCBI Taxonomy" id="43775"/>
    <lineage>
        <taxon>Bacteria</taxon>
        <taxon>Pseudomonadati</taxon>
        <taxon>Thermodesulfobacteriota</taxon>
        <taxon>Syntrophia</taxon>
        <taxon>Syntrophales</taxon>
        <taxon>Syntrophaceae</taxon>
        <taxon>Syntrophus</taxon>
    </lineage>
</organism>
<evidence type="ECO:0000313" key="2">
    <source>
        <dbReference type="EMBL" id="SEM79908.1"/>
    </source>
</evidence>
<dbReference type="OrthoDB" id="6400379at2"/>
<dbReference type="RefSeq" id="WP_139198474.1">
    <property type="nucleotide sequence ID" value="NZ_FOBS01000049.1"/>
</dbReference>
<proteinExistence type="predicted"/>
<sequence>MINLQKSLICLVLLAFVSCTTMSGGKESLGSSNPIIMDIRLSVFHIPDRPYKGGWKLGHSQFIKGKYAIEEYVPKDESIESWSRLYTEQTLARISTSPANPKDMMAGLRDLMEKRCPDVVWKVIRESEHDILYEYYFENCPGTPSQYEIARIIYGKWNIWRIAYTQKGAPINEQERLKWIENLSEPRIVAQ</sequence>
<name>A0A1H8BD28_9BACT</name>
<keyword evidence="3" id="KW-1185">Reference proteome</keyword>
<protein>
    <recommendedName>
        <fullName evidence="4">Lipoprotein</fullName>
    </recommendedName>
</protein>
<evidence type="ECO:0000256" key="1">
    <source>
        <dbReference type="SAM" id="SignalP"/>
    </source>
</evidence>